<keyword evidence="2" id="KW-1185">Reference proteome</keyword>
<dbReference type="STRING" id="1250539.Ga0080574_TMP2244"/>
<dbReference type="Proteomes" id="UP000187059">
    <property type="component" value="Chromosome"/>
</dbReference>
<dbReference type="OrthoDB" id="7872379at2"/>
<dbReference type="EMBL" id="CP015093">
    <property type="protein sequence ID" value="APZ52578.1"/>
    <property type="molecule type" value="Genomic_DNA"/>
</dbReference>
<evidence type="ECO:0000313" key="2">
    <source>
        <dbReference type="Proteomes" id="UP000187059"/>
    </source>
</evidence>
<protein>
    <submittedName>
        <fullName evidence="1">Uncharacterized protein</fullName>
    </submittedName>
</protein>
<accession>A0A1P8UT89</accession>
<sequence>MTAEQIPDARRCRIVVLMGSGSDRLGEAADAIALPISRDFGGLTVSFATGYWAPDGQKEEGPYDVDGLMKERVLRLDLLVMPELREAALDLLEETCREVNRRFALGCTHLHIECLDAEAEHRLIA</sequence>
<gene>
    <name evidence="1" type="ORF">Ga0080574_TMP2244</name>
</gene>
<name>A0A1P8UT89_9RHOB</name>
<organism evidence="1 2">
    <name type="scientific">Salipiger abyssi</name>
    <dbReference type="NCBI Taxonomy" id="1250539"/>
    <lineage>
        <taxon>Bacteria</taxon>
        <taxon>Pseudomonadati</taxon>
        <taxon>Pseudomonadota</taxon>
        <taxon>Alphaproteobacteria</taxon>
        <taxon>Rhodobacterales</taxon>
        <taxon>Roseobacteraceae</taxon>
        <taxon>Salipiger</taxon>
    </lineage>
</organism>
<proteinExistence type="predicted"/>
<dbReference type="RefSeq" id="WP_076698947.1">
    <property type="nucleotide sequence ID" value="NZ_CP015093.1"/>
</dbReference>
<reference evidence="1 2" key="1">
    <citation type="submission" date="2016-04" db="EMBL/GenBank/DDBJ databases">
        <title>Deep-sea bacteria in the southern Pacific.</title>
        <authorList>
            <person name="Tang K."/>
        </authorList>
    </citation>
    <scope>NUCLEOTIDE SEQUENCE [LARGE SCALE GENOMIC DNA]</scope>
    <source>
        <strain evidence="1 2">JLT2014</strain>
    </source>
</reference>
<evidence type="ECO:0000313" key="1">
    <source>
        <dbReference type="EMBL" id="APZ52578.1"/>
    </source>
</evidence>
<dbReference type="AlphaFoldDB" id="A0A1P8UT89"/>
<dbReference type="KEGG" id="paby:Ga0080574_TMP2244"/>